<name>A0A943HLZ1_STRPA</name>
<evidence type="ECO:0000256" key="1">
    <source>
        <dbReference type="SAM" id="SignalP"/>
    </source>
</evidence>
<feature type="chain" id="PRO_5037106406" evidence="1">
    <location>
        <begin position="30"/>
        <end position="195"/>
    </location>
</feature>
<sequence length="195" mass="20962">MKAKKSTFALIVMSLGLIFCFMLSKPVNADTYNIGNYTVTENGNVVSVTDQETGLSAYLNRDTGLLTDIDGTVSYVKENNGVDYISAFSSSNLLATSGLRPGVWNYVTTVTYNLGYVQSVQSFILDLIALIPSPASPYISAATSALGGASLINTNVTVKLSQYYDPAQPTKIKEVVVTYSNGQKVGSTSYVRDIF</sequence>
<accession>A0A943HLZ1</accession>
<evidence type="ECO:0000313" key="3">
    <source>
        <dbReference type="Proteomes" id="UP000709219"/>
    </source>
</evidence>
<dbReference type="AlphaFoldDB" id="A0A943HLZ1"/>
<dbReference type="EMBL" id="JAGZFP010000018">
    <property type="protein sequence ID" value="MBS5358820.1"/>
    <property type="molecule type" value="Genomic_DNA"/>
</dbReference>
<feature type="signal peptide" evidence="1">
    <location>
        <begin position="1"/>
        <end position="29"/>
    </location>
</feature>
<evidence type="ECO:0000313" key="2">
    <source>
        <dbReference type="EMBL" id="MBS5358820.1"/>
    </source>
</evidence>
<reference evidence="2" key="1">
    <citation type="submission" date="2021-02" db="EMBL/GenBank/DDBJ databases">
        <title>Infant gut strain persistence is associated with maternal origin, phylogeny, and functional potential including surface adhesion and iron acquisition.</title>
        <authorList>
            <person name="Lou Y.C."/>
        </authorList>
    </citation>
    <scope>NUCLEOTIDE SEQUENCE</scope>
    <source>
        <strain evidence="2">L3_098_011G1_dasL3_098_011G1_concoct_7</strain>
    </source>
</reference>
<proteinExistence type="predicted"/>
<organism evidence="2 3">
    <name type="scientific">Streptococcus parasanguinis</name>
    <dbReference type="NCBI Taxonomy" id="1318"/>
    <lineage>
        <taxon>Bacteria</taxon>
        <taxon>Bacillati</taxon>
        <taxon>Bacillota</taxon>
        <taxon>Bacilli</taxon>
        <taxon>Lactobacillales</taxon>
        <taxon>Streptococcaceae</taxon>
        <taxon>Streptococcus</taxon>
    </lineage>
</organism>
<keyword evidence="1" id="KW-0732">Signal</keyword>
<dbReference type="Proteomes" id="UP000709219">
    <property type="component" value="Unassembled WGS sequence"/>
</dbReference>
<gene>
    <name evidence="2" type="ORF">KHX87_06930</name>
</gene>
<protein>
    <submittedName>
        <fullName evidence="2">Uncharacterized protein</fullName>
    </submittedName>
</protein>
<comment type="caution">
    <text evidence="2">The sequence shown here is derived from an EMBL/GenBank/DDBJ whole genome shotgun (WGS) entry which is preliminary data.</text>
</comment>